<dbReference type="SUPFAM" id="SSF53335">
    <property type="entry name" value="S-adenosyl-L-methionine-dependent methyltransferases"/>
    <property type="match status" value="1"/>
</dbReference>
<dbReference type="InterPro" id="IPR029063">
    <property type="entry name" value="SAM-dependent_MTases_sf"/>
</dbReference>
<feature type="transmembrane region" description="Helical" evidence="1">
    <location>
        <begin position="224"/>
        <end position="243"/>
    </location>
</feature>
<keyword evidence="1" id="KW-1133">Transmembrane helix</keyword>
<reference evidence="2 3" key="1">
    <citation type="journal article" date="2016" name="Gene">
        <title>PacBio SMRT assembly of a complex multi-replicon genome reveals chlorocatechol degradative operon in a region of genome plasticity.</title>
        <authorList>
            <person name="Ricker N."/>
            <person name="Shen S.Y."/>
            <person name="Goordial J."/>
            <person name="Jin S."/>
            <person name="Fulthorpe R.R."/>
        </authorList>
    </citation>
    <scope>NUCLEOTIDE SEQUENCE [LARGE SCALE GENOMIC DNA]</scope>
    <source>
        <strain evidence="2 3">OLGA172</strain>
    </source>
</reference>
<dbReference type="CDD" id="cd02440">
    <property type="entry name" value="AdoMet_MTases"/>
    <property type="match status" value="1"/>
</dbReference>
<keyword evidence="1" id="KW-0472">Membrane</keyword>
<dbReference type="Gene3D" id="3.40.50.150">
    <property type="entry name" value="Vaccinia Virus protein VP39"/>
    <property type="match status" value="1"/>
</dbReference>
<dbReference type="KEGG" id="buz:AYM40_03465"/>
<dbReference type="Pfam" id="PF13489">
    <property type="entry name" value="Methyltransf_23"/>
    <property type="match status" value="1"/>
</dbReference>
<protein>
    <recommendedName>
        <fullName evidence="4">Methyltransferase domain-containing protein</fullName>
    </recommendedName>
</protein>
<evidence type="ECO:0000256" key="1">
    <source>
        <dbReference type="SAM" id="Phobius"/>
    </source>
</evidence>
<gene>
    <name evidence="2" type="ORF">AYM40_03465</name>
</gene>
<proteinExistence type="predicted"/>
<dbReference type="EMBL" id="CP014578">
    <property type="protein sequence ID" value="ANB71530.1"/>
    <property type="molecule type" value="Genomic_DNA"/>
</dbReference>
<dbReference type="STRING" id="1804984.AYM40_03465"/>
<dbReference type="AlphaFoldDB" id="A0A160FHA8"/>
<evidence type="ECO:0008006" key="4">
    <source>
        <dbReference type="Google" id="ProtNLM"/>
    </source>
</evidence>
<organism evidence="2 3">
    <name type="scientific">Paraburkholderia phytofirmans OLGA172</name>
    <dbReference type="NCBI Taxonomy" id="1417228"/>
    <lineage>
        <taxon>Bacteria</taxon>
        <taxon>Pseudomonadati</taxon>
        <taxon>Pseudomonadota</taxon>
        <taxon>Betaproteobacteria</taxon>
        <taxon>Burkholderiales</taxon>
        <taxon>Burkholderiaceae</taxon>
        <taxon>Paraburkholderia</taxon>
    </lineage>
</organism>
<keyword evidence="3" id="KW-1185">Reference proteome</keyword>
<sequence length="249" mass="28855">MLTGKAKKSDFLNLCREFVDDGRQGEEYIRAHEERLWNIFRVCCDSIPDGAKIISVGAGSAYIEHALYRFKNADITVVDFPEAIDYHRKYYEKSNFNTIGCDLSTPWVCEEKFDLALSSSIIQHIPRPPYEHVLMLSALLKKNGKLIINTPNFANIRNVIRLILMRPIMQSPEKVFGEVSFENEGVHRREYVPLEIYDAMKRCGLRVAEINYTENKRVESFKDFFFYSFGLLGLKQFWLSMIISATKEA</sequence>
<evidence type="ECO:0000313" key="3">
    <source>
        <dbReference type="Proteomes" id="UP000076852"/>
    </source>
</evidence>
<keyword evidence="1" id="KW-0812">Transmembrane</keyword>
<evidence type="ECO:0000313" key="2">
    <source>
        <dbReference type="EMBL" id="ANB71530.1"/>
    </source>
</evidence>
<dbReference type="Proteomes" id="UP000076852">
    <property type="component" value="Chromosome 1"/>
</dbReference>
<accession>A0A160FHA8</accession>
<name>A0A160FHA8_9BURK</name>